<comment type="caution">
    <text evidence="2">The sequence shown here is derived from an EMBL/GenBank/DDBJ whole genome shotgun (WGS) entry which is preliminary data.</text>
</comment>
<organism evidence="2 3">
    <name type="scientific">candidate division CPR3 bacterium GW2011_GWF2_35_18</name>
    <dbReference type="NCBI Taxonomy" id="1618350"/>
    <lineage>
        <taxon>Bacteria</taxon>
        <taxon>Bacteria division CPR3</taxon>
    </lineage>
</organism>
<gene>
    <name evidence="2" type="ORF">UR67_C0005G0026</name>
</gene>
<dbReference type="STRING" id="1618350.UR67_C0005G0026"/>
<sequence>MNDRKIIFKELKKLMNESTFNELKCRDCLKNVPDILVDLKIFDNISFETETPSYCGNSDLLIKVDGKDDHEQPEKIAYLWEIKSPQLPIFQTETKHRIRPTNHLYEAENQLINYYSNIINDETFRDRLKTSRYNVKFGGIIIGRRDKLVSNKHNMQDVKGNYNIYKAIRSEYFYKHNNIKLYNWDDILDQLSREIHEKKYIKSNISFNEKSLIDNLDISEHIEVSISNN</sequence>
<feature type="domain" description="Shedu protein SduA C-terminal" evidence="1">
    <location>
        <begin position="22"/>
        <end position="186"/>
    </location>
</feature>
<dbReference type="AlphaFoldDB" id="A0A0G0EQD6"/>
<evidence type="ECO:0000259" key="1">
    <source>
        <dbReference type="Pfam" id="PF14082"/>
    </source>
</evidence>
<reference evidence="2 3" key="1">
    <citation type="journal article" date="2015" name="Nature">
        <title>rRNA introns, odd ribosomes, and small enigmatic genomes across a large radiation of phyla.</title>
        <authorList>
            <person name="Brown C.T."/>
            <person name="Hug L.A."/>
            <person name="Thomas B.C."/>
            <person name="Sharon I."/>
            <person name="Castelle C.J."/>
            <person name="Singh A."/>
            <person name="Wilkins M.J."/>
            <person name="Williams K.H."/>
            <person name="Banfield J.F."/>
        </authorList>
    </citation>
    <scope>NUCLEOTIDE SEQUENCE [LARGE SCALE GENOMIC DNA]</scope>
</reference>
<evidence type="ECO:0000313" key="2">
    <source>
        <dbReference type="EMBL" id="KKP69537.1"/>
    </source>
</evidence>
<evidence type="ECO:0000313" key="3">
    <source>
        <dbReference type="Proteomes" id="UP000034581"/>
    </source>
</evidence>
<dbReference type="Proteomes" id="UP000034581">
    <property type="component" value="Unassembled WGS sequence"/>
</dbReference>
<dbReference type="Pfam" id="PF14082">
    <property type="entry name" value="SduA_C"/>
    <property type="match status" value="1"/>
</dbReference>
<dbReference type="InterPro" id="IPR025359">
    <property type="entry name" value="SduA_C"/>
</dbReference>
<accession>A0A0G0EQD6</accession>
<protein>
    <recommendedName>
        <fullName evidence="1">Shedu protein SduA C-terminal domain-containing protein</fullName>
    </recommendedName>
</protein>
<name>A0A0G0EQD6_UNCC3</name>
<proteinExistence type="predicted"/>
<dbReference type="EMBL" id="LBQB01000005">
    <property type="protein sequence ID" value="KKP69537.1"/>
    <property type="molecule type" value="Genomic_DNA"/>
</dbReference>